<dbReference type="Gene3D" id="3.30.70.330">
    <property type="match status" value="1"/>
</dbReference>
<gene>
    <name evidence="6" type="ORF">THAOC_23512</name>
</gene>
<feature type="domain" description="RRM" evidence="4">
    <location>
        <begin position="57"/>
        <end position="163"/>
    </location>
</feature>
<feature type="region of interest" description="Disordered" evidence="3">
    <location>
        <begin position="1"/>
        <end position="55"/>
    </location>
</feature>
<reference evidence="6 7" key="1">
    <citation type="journal article" date="2012" name="Genome Biol.">
        <title>Genome and low-iron response of an oceanic diatom adapted to chronic iron limitation.</title>
        <authorList>
            <person name="Lommer M."/>
            <person name="Specht M."/>
            <person name="Roy A.S."/>
            <person name="Kraemer L."/>
            <person name="Andreson R."/>
            <person name="Gutowska M.A."/>
            <person name="Wolf J."/>
            <person name="Bergner S.V."/>
            <person name="Schilhabel M.B."/>
            <person name="Klostermeier U.C."/>
            <person name="Beiko R.G."/>
            <person name="Rosenstiel P."/>
            <person name="Hippler M."/>
            <person name="Laroche J."/>
        </authorList>
    </citation>
    <scope>NUCLEOTIDE SEQUENCE [LARGE SCALE GENOMIC DNA]</scope>
    <source>
        <strain evidence="6 7">CCMP1005</strain>
    </source>
</reference>
<dbReference type="SMART" id="SM00356">
    <property type="entry name" value="ZnF_C3H1"/>
    <property type="match status" value="2"/>
</dbReference>
<feature type="region of interest" description="Disordered" evidence="3">
    <location>
        <begin position="274"/>
        <end position="293"/>
    </location>
</feature>
<dbReference type="InterPro" id="IPR000504">
    <property type="entry name" value="RRM_dom"/>
</dbReference>
<feature type="zinc finger region" description="C3H1-type" evidence="2">
    <location>
        <begin position="170"/>
        <end position="197"/>
    </location>
</feature>
<feature type="domain" description="C3H1-type" evidence="5">
    <location>
        <begin position="170"/>
        <end position="197"/>
    </location>
</feature>
<evidence type="ECO:0000256" key="2">
    <source>
        <dbReference type="PROSITE-ProRule" id="PRU00723"/>
    </source>
</evidence>
<dbReference type="AlphaFoldDB" id="K0RRX3"/>
<proteinExistence type="predicted"/>
<feature type="non-terminal residue" evidence="6">
    <location>
        <position position="305"/>
    </location>
</feature>
<keyword evidence="1" id="KW-0694">RNA-binding</keyword>
<dbReference type="SUPFAM" id="SSF54928">
    <property type="entry name" value="RNA-binding domain, RBD"/>
    <property type="match status" value="1"/>
</dbReference>
<dbReference type="GO" id="GO:0008270">
    <property type="term" value="F:zinc ion binding"/>
    <property type="evidence" value="ECO:0007669"/>
    <property type="project" value="UniProtKB-KW"/>
</dbReference>
<dbReference type="PROSITE" id="PS50102">
    <property type="entry name" value="RRM"/>
    <property type="match status" value="1"/>
</dbReference>
<dbReference type="OrthoDB" id="439808at2759"/>
<protein>
    <recommendedName>
        <fullName evidence="8">C3H1-type domain-containing protein</fullName>
    </recommendedName>
</protein>
<evidence type="ECO:0000313" key="7">
    <source>
        <dbReference type="Proteomes" id="UP000266841"/>
    </source>
</evidence>
<dbReference type="InterPro" id="IPR035979">
    <property type="entry name" value="RBD_domain_sf"/>
</dbReference>
<accession>K0RRX3</accession>
<evidence type="ECO:0000313" key="6">
    <source>
        <dbReference type="EMBL" id="EJK56573.1"/>
    </source>
</evidence>
<keyword evidence="2" id="KW-0862">Zinc</keyword>
<organism evidence="6 7">
    <name type="scientific">Thalassiosira oceanica</name>
    <name type="common">Marine diatom</name>
    <dbReference type="NCBI Taxonomy" id="159749"/>
    <lineage>
        <taxon>Eukaryota</taxon>
        <taxon>Sar</taxon>
        <taxon>Stramenopiles</taxon>
        <taxon>Ochrophyta</taxon>
        <taxon>Bacillariophyta</taxon>
        <taxon>Coscinodiscophyceae</taxon>
        <taxon>Thalassiosirophycidae</taxon>
        <taxon>Thalassiosirales</taxon>
        <taxon>Thalassiosiraceae</taxon>
        <taxon>Thalassiosira</taxon>
    </lineage>
</organism>
<evidence type="ECO:0000259" key="5">
    <source>
        <dbReference type="PROSITE" id="PS50103"/>
    </source>
</evidence>
<evidence type="ECO:0000259" key="4">
    <source>
        <dbReference type="PROSITE" id="PS50102"/>
    </source>
</evidence>
<dbReference type="EMBL" id="AGNL01031064">
    <property type="protein sequence ID" value="EJK56573.1"/>
    <property type="molecule type" value="Genomic_DNA"/>
</dbReference>
<comment type="caution">
    <text evidence="6">The sequence shown here is derived from an EMBL/GenBank/DDBJ whole genome shotgun (WGS) entry which is preliminary data.</text>
</comment>
<dbReference type="PROSITE" id="PS50103">
    <property type="entry name" value="ZF_C3H1"/>
    <property type="match status" value="2"/>
</dbReference>
<feature type="compositionally biased region" description="Low complexity" evidence="3">
    <location>
        <begin position="9"/>
        <end position="19"/>
    </location>
</feature>
<evidence type="ECO:0000256" key="1">
    <source>
        <dbReference type="PROSITE-ProRule" id="PRU00176"/>
    </source>
</evidence>
<feature type="region of interest" description="Disordered" evidence="3">
    <location>
        <begin position="98"/>
        <end position="117"/>
    </location>
</feature>
<dbReference type="InterPro" id="IPR012677">
    <property type="entry name" value="Nucleotide-bd_a/b_plait_sf"/>
</dbReference>
<dbReference type="GO" id="GO:0003723">
    <property type="term" value="F:RNA binding"/>
    <property type="evidence" value="ECO:0007669"/>
    <property type="project" value="UniProtKB-UniRule"/>
</dbReference>
<keyword evidence="2" id="KW-0479">Metal-binding</keyword>
<dbReference type="Gene3D" id="4.10.1000.10">
    <property type="entry name" value="Zinc finger, CCCH-type"/>
    <property type="match status" value="1"/>
</dbReference>
<sequence length="305" mass="34592">MASDEDPDASSSSSSSSSSSDEESVASQEEQVEREDVNDDREEGRDGYQGDADDDRLKAFLSRIPQTFNEDSVKRLLESKFGDGCAAEVSIVYEVPEDEDNPAGEDAAEKNNNGETAKHRGFGYVRFSTIEQQQAALEAGTVRGKAKENSKRKHTLYIQPVVREHEAAENRNKNICFLFRKFRCPYGDQCKFEHSGEGGCLTKNNESKTKKEDLATRTIKERKNRKKEAFANSDVCKKARDKSEIHCINWKNKGKCRKKDCPYLHDEAVKEKVLQKKQGGSKKRQRVDKDRQPLSIRVFGMNYET</sequence>
<keyword evidence="2" id="KW-0863">Zinc-finger</keyword>
<name>K0RRX3_THAOC</name>
<keyword evidence="7" id="KW-1185">Reference proteome</keyword>
<dbReference type="InterPro" id="IPR000571">
    <property type="entry name" value="Znf_CCCH"/>
</dbReference>
<dbReference type="eggNOG" id="ENOG502SEK4">
    <property type="taxonomic scope" value="Eukaryota"/>
</dbReference>
<feature type="compositionally biased region" description="Acidic residues" evidence="3">
    <location>
        <begin position="20"/>
        <end position="41"/>
    </location>
</feature>
<evidence type="ECO:0000256" key="3">
    <source>
        <dbReference type="SAM" id="MobiDB-lite"/>
    </source>
</evidence>
<feature type="zinc finger region" description="C3H1-type" evidence="2">
    <location>
        <begin position="241"/>
        <end position="268"/>
    </location>
</feature>
<evidence type="ECO:0008006" key="8">
    <source>
        <dbReference type="Google" id="ProtNLM"/>
    </source>
</evidence>
<dbReference type="Proteomes" id="UP000266841">
    <property type="component" value="Unassembled WGS sequence"/>
</dbReference>
<feature type="domain" description="C3H1-type" evidence="5">
    <location>
        <begin position="241"/>
        <end position="268"/>
    </location>
</feature>